<dbReference type="Proteomes" id="UP001235344">
    <property type="component" value="Chromosome"/>
</dbReference>
<reference evidence="3 4" key="1">
    <citation type="submission" date="2023-08" db="EMBL/GenBank/DDBJ databases">
        <title>Transcriptome Analysis of Halomonas alkalicola CICC 11012s to Identify the Genes Involved in Alkaline Tolerances.</title>
        <authorList>
            <person name="Zhai L."/>
        </authorList>
    </citation>
    <scope>NUCLEOTIDE SEQUENCE [LARGE SCALE GENOMIC DNA]</scope>
    <source>
        <strain evidence="3 4">CICC 11012s</strain>
    </source>
</reference>
<dbReference type="EMBL" id="CP131913">
    <property type="protein sequence ID" value="WLI73735.1"/>
    <property type="molecule type" value="Genomic_DNA"/>
</dbReference>
<dbReference type="Pfam" id="PF01075">
    <property type="entry name" value="Glyco_transf_9"/>
    <property type="match status" value="1"/>
</dbReference>
<keyword evidence="2" id="KW-0808">Transferase</keyword>
<sequence length="358" mass="38827">MSLRKRLGRSLAEAWFDYAPKPLEPETIRKAVVFIPKSIGDGMAVFPVIRALQARSLEWLGIVASARNAAVFEPLQGDGVELFVIPRDRDYRQVRQTARSIRQRCGRVDLCVDATLAASSPAIHFVGTLKARMNLQLSSSTMRAYAPLCNEVTTELPTTPLPGSWSRLMARAGIADVPARYELPIAAEVEEEVIALTADLGRYVAFNLDGSIPERSIPLDQARRLSSILHRSSQLPVVIPCAPGGEPKALELAATMPDVHVVPTARTVPVPHSAAIIKHAELLVSPDTAAIHMASAFDRPTLGIYLAEPSFWQPLATHSRTVTASSLPLLDDQAFEQALTELLALRATPEPAEGKADS</sequence>
<organism evidence="3 4">
    <name type="scientific">Halomonas alkalicola</name>
    <dbReference type="NCBI Taxonomy" id="1930622"/>
    <lineage>
        <taxon>Bacteria</taxon>
        <taxon>Pseudomonadati</taxon>
        <taxon>Pseudomonadota</taxon>
        <taxon>Gammaproteobacteria</taxon>
        <taxon>Oceanospirillales</taxon>
        <taxon>Halomonadaceae</taxon>
        <taxon>Halomonas</taxon>
    </lineage>
</organism>
<accession>A0ABY9H612</accession>
<proteinExistence type="predicted"/>
<evidence type="ECO:0000256" key="1">
    <source>
        <dbReference type="ARBA" id="ARBA00022676"/>
    </source>
</evidence>
<dbReference type="PANTHER" id="PTHR30160">
    <property type="entry name" value="TETRAACYLDISACCHARIDE 4'-KINASE-RELATED"/>
    <property type="match status" value="1"/>
</dbReference>
<keyword evidence="1" id="KW-0328">Glycosyltransferase</keyword>
<gene>
    <name evidence="3" type="ORF">B6N23_01990</name>
</gene>
<dbReference type="InterPro" id="IPR002201">
    <property type="entry name" value="Glyco_trans_9"/>
</dbReference>
<dbReference type="Gene3D" id="3.40.50.2000">
    <property type="entry name" value="Glycogen Phosphorylase B"/>
    <property type="match status" value="2"/>
</dbReference>
<dbReference type="SUPFAM" id="SSF53756">
    <property type="entry name" value="UDP-Glycosyltransferase/glycogen phosphorylase"/>
    <property type="match status" value="1"/>
</dbReference>
<dbReference type="InterPro" id="IPR051199">
    <property type="entry name" value="LPS_LOS_Heptosyltrfase"/>
</dbReference>
<protein>
    <submittedName>
        <fullName evidence="3">Glycosyltransferase family 9 protein</fullName>
    </submittedName>
</protein>
<dbReference type="RefSeq" id="WP_305501541.1">
    <property type="nucleotide sequence ID" value="NZ_CP131913.1"/>
</dbReference>
<evidence type="ECO:0000313" key="4">
    <source>
        <dbReference type="Proteomes" id="UP001235344"/>
    </source>
</evidence>
<evidence type="ECO:0000313" key="3">
    <source>
        <dbReference type="EMBL" id="WLI73735.1"/>
    </source>
</evidence>
<keyword evidence="4" id="KW-1185">Reference proteome</keyword>
<dbReference type="PANTHER" id="PTHR30160:SF1">
    <property type="entry name" value="LIPOPOLYSACCHARIDE 1,2-N-ACETYLGLUCOSAMINETRANSFERASE-RELATED"/>
    <property type="match status" value="1"/>
</dbReference>
<name>A0ABY9H612_9GAMM</name>
<evidence type="ECO:0000256" key="2">
    <source>
        <dbReference type="ARBA" id="ARBA00022679"/>
    </source>
</evidence>